<organism evidence="2 3">
    <name type="scientific">Veillonella seminalis ACS-216-V-Col6b</name>
    <dbReference type="NCBI Taxonomy" id="883156"/>
    <lineage>
        <taxon>Bacteria</taxon>
        <taxon>Bacillati</taxon>
        <taxon>Bacillota</taxon>
        <taxon>Negativicutes</taxon>
        <taxon>Veillonellales</taxon>
        <taxon>Veillonellaceae</taxon>
        <taxon>Veillonella</taxon>
    </lineage>
</organism>
<dbReference type="Pfam" id="PF17994">
    <property type="entry name" value="Glft2_N"/>
    <property type="match status" value="1"/>
</dbReference>
<reference evidence="2 3" key="1">
    <citation type="submission" date="2012-09" db="EMBL/GenBank/DDBJ databases">
        <title>The Genome Sequence of Veillonella ratti ACS-216-V-COL6B.</title>
        <authorList>
            <consortium name="The Broad Institute Genome Sequencing Platform"/>
            <person name="Earl A."/>
            <person name="Ward D."/>
            <person name="Feldgarden M."/>
            <person name="Gevers D."/>
            <person name="Saerens B."/>
            <person name="Vaneechoutte M."/>
            <person name="Walker B."/>
            <person name="Young S.K."/>
            <person name="Zeng Q."/>
            <person name="Gargeya S."/>
            <person name="Fitzgerald M."/>
            <person name="Haas B."/>
            <person name="Abouelleil A."/>
            <person name="Alvarado L."/>
            <person name="Arachchi H.M."/>
            <person name="Berlin A."/>
            <person name="Chapman S.B."/>
            <person name="Goldberg J."/>
            <person name="Griggs A."/>
            <person name="Gujja S."/>
            <person name="Hansen M."/>
            <person name="Howarth C."/>
            <person name="Imamovic A."/>
            <person name="Larimer J."/>
            <person name="McCowen C."/>
            <person name="Montmayeur A."/>
            <person name="Murphy C."/>
            <person name="Neiman D."/>
            <person name="Pearson M."/>
            <person name="Priest M."/>
            <person name="Roberts A."/>
            <person name="Saif S."/>
            <person name="Shea T."/>
            <person name="Sisk P."/>
            <person name="Sykes S."/>
            <person name="Wortman J."/>
            <person name="Nusbaum C."/>
            <person name="Birren B."/>
        </authorList>
    </citation>
    <scope>NUCLEOTIDE SEQUENCE [LARGE SCALE GENOMIC DNA]</scope>
    <source>
        <strain evidence="2 3">ACS-216-V-Col6b</strain>
    </source>
</reference>
<keyword evidence="3" id="KW-1185">Reference proteome</keyword>
<gene>
    <name evidence="2" type="ORF">HMPREF9282_00149</name>
</gene>
<dbReference type="HOGENOM" id="CLU_019973_1_0_9"/>
<feature type="domain" description="Galactofuranosyltransferase GlfT2 N-terminal" evidence="1">
    <location>
        <begin position="28"/>
        <end position="107"/>
    </location>
</feature>
<proteinExistence type="predicted"/>
<comment type="caution">
    <text evidence="2">The sequence shown here is derived from an EMBL/GenBank/DDBJ whole genome shotgun (WGS) entry which is preliminary data.</text>
</comment>
<dbReference type="InterPro" id="IPR040492">
    <property type="entry name" value="GlfT2_N"/>
</dbReference>
<dbReference type="STRING" id="883156.HMPREF9282_00149"/>
<evidence type="ECO:0000313" key="3">
    <source>
        <dbReference type="Proteomes" id="UP000009891"/>
    </source>
</evidence>
<protein>
    <recommendedName>
        <fullName evidence="1">Galactofuranosyltransferase GlfT2 N-terminal domain-containing protein</fullName>
    </recommendedName>
</protein>
<dbReference type="eggNOG" id="COG1216">
    <property type="taxonomic scope" value="Bacteria"/>
</dbReference>
<name>K9D810_9FIRM</name>
<dbReference type="OrthoDB" id="3225550at2"/>
<dbReference type="InterPro" id="IPR029044">
    <property type="entry name" value="Nucleotide-diphossugar_trans"/>
</dbReference>
<accession>K9D810</accession>
<dbReference type="SUPFAM" id="SSF53448">
    <property type="entry name" value="Nucleotide-diphospho-sugar transferases"/>
    <property type="match status" value="1"/>
</dbReference>
<dbReference type="PATRIC" id="fig|883156.3.peg.151"/>
<dbReference type="AlphaFoldDB" id="K9D810"/>
<evidence type="ECO:0000313" key="2">
    <source>
        <dbReference type="EMBL" id="EKU79341.1"/>
    </source>
</evidence>
<dbReference type="Gene3D" id="3.90.550.60">
    <property type="match status" value="1"/>
</dbReference>
<dbReference type="RefSeq" id="WP_006555049.1">
    <property type="nucleotide sequence ID" value="NZ_JH992936.1"/>
</dbReference>
<sequence>MRFLYPITLANNKDNQELYFKIEGAAKQYDKEIKVAQNSVLDFFTYFNSFSVKKWKNYTTIKNICLNINVLGDFVLSVIGATLEKEVAILTKNLKSGSNQVVLNVASLDFDIIGFSLKCNSEEGSVLSAYYEGDFESWSDESIRIVICTFKREEYILKNLNYLNDIIEQNDWLNVTVVDNGNSLVLPDELKAKVKLVSNRNYGGSGGFTRGMIDTIESTSDSYVLLMDDDIYFDSSSIIRTYALICGLKQGYKKSYIAGAMLEMENPVIQYENKAYWDKFRLKTIGKGINLASRINLIHNEVEIVETKNQYGAWWFCCMPVKRIKELGYPLPVFIKGDDMEFGIRNKVPLISLNGIGVWHASFASKISPVVNYYSDRNMLIINNYAENCGFTTFLIAVCGRFVKRSLQGSSINLQMLAKAYQDYGSSFEGITAKRADEKMQEIIEYSKEKHNVLSLLAKNIYLISKLLIRYSKTRKAYISFRETNLRESTFWKKYLGI</sequence>
<evidence type="ECO:0000259" key="1">
    <source>
        <dbReference type="Pfam" id="PF17994"/>
    </source>
</evidence>
<dbReference type="Proteomes" id="UP000009891">
    <property type="component" value="Unassembled WGS sequence"/>
</dbReference>
<dbReference type="EMBL" id="AHAF01000001">
    <property type="protein sequence ID" value="EKU79341.1"/>
    <property type="molecule type" value="Genomic_DNA"/>
</dbReference>